<gene>
    <name evidence="3" type="ORF">K493DRAFT_51893</name>
</gene>
<proteinExistence type="predicted"/>
<evidence type="ECO:0000313" key="4">
    <source>
        <dbReference type="Proteomes" id="UP000193498"/>
    </source>
</evidence>
<evidence type="ECO:0000313" key="3">
    <source>
        <dbReference type="EMBL" id="ORY04597.1"/>
    </source>
</evidence>
<dbReference type="PANTHER" id="PTHR45188">
    <property type="entry name" value="DNAJ PROTEIN P58IPK HOMOLOG"/>
    <property type="match status" value="1"/>
</dbReference>
<keyword evidence="2" id="KW-0802">TPR repeat</keyword>
<evidence type="ECO:0000256" key="1">
    <source>
        <dbReference type="ARBA" id="ARBA00022737"/>
    </source>
</evidence>
<dbReference type="SUPFAM" id="SSF48452">
    <property type="entry name" value="TPR-like"/>
    <property type="match status" value="1"/>
</dbReference>
<evidence type="ECO:0000256" key="2">
    <source>
        <dbReference type="PROSITE-ProRule" id="PRU00339"/>
    </source>
</evidence>
<dbReference type="Pfam" id="PF14559">
    <property type="entry name" value="TPR_19"/>
    <property type="match status" value="1"/>
</dbReference>
<dbReference type="InterPro" id="IPR019734">
    <property type="entry name" value="TPR_rpt"/>
</dbReference>
<accession>A0A1Y1Z3P6</accession>
<dbReference type="PANTHER" id="PTHR45188:SF2">
    <property type="entry name" value="DNAJ HOMOLOG SUBFAMILY C MEMBER 7"/>
    <property type="match status" value="1"/>
</dbReference>
<comment type="caution">
    <text evidence="3">The sequence shown here is derived from an EMBL/GenBank/DDBJ whole genome shotgun (WGS) entry which is preliminary data.</text>
</comment>
<dbReference type="Proteomes" id="UP000193498">
    <property type="component" value="Unassembled WGS sequence"/>
</dbReference>
<protein>
    <submittedName>
        <fullName evidence="3">Uncharacterized protein</fullName>
    </submittedName>
</protein>
<dbReference type="STRING" id="1314790.A0A1Y1Z3P6"/>
<keyword evidence="4" id="KW-1185">Reference proteome</keyword>
<organism evidence="3 4">
    <name type="scientific">Basidiobolus meristosporus CBS 931.73</name>
    <dbReference type="NCBI Taxonomy" id="1314790"/>
    <lineage>
        <taxon>Eukaryota</taxon>
        <taxon>Fungi</taxon>
        <taxon>Fungi incertae sedis</taxon>
        <taxon>Zoopagomycota</taxon>
        <taxon>Entomophthoromycotina</taxon>
        <taxon>Basidiobolomycetes</taxon>
        <taxon>Basidiobolales</taxon>
        <taxon>Basidiobolaceae</taxon>
        <taxon>Basidiobolus</taxon>
    </lineage>
</organism>
<sequence length="111" mass="12385">MKNYSQALACVSKLIATVEPSVDGICAPTKWKLLRGNILCAMKRLDDATRIASEALRIDPTNPDALYLKAMVLFRESEHSKALAHCTEALRCDPDHSKARNLLKVMVLWCD</sequence>
<dbReference type="AlphaFoldDB" id="A0A1Y1Z3P6"/>
<dbReference type="InParanoid" id="A0A1Y1Z3P6"/>
<dbReference type="PROSITE" id="PS50005">
    <property type="entry name" value="TPR"/>
    <property type="match status" value="1"/>
</dbReference>
<reference evidence="3 4" key="1">
    <citation type="submission" date="2016-07" db="EMBL/GenBank/DDBJ databases">
        <title>Pervasive Adenine N6-methylation of Active Genes in Fungi.</title>
        <authorList>
            <consortium name="DOE Joint Genome Institute"/>
            <person name="Mondo S.J."/>
            <person name="Dannebaum R.O."/>
            <person name="Kuo R.C."/>
            <person name="Labutti K."/>
            <person name="Haridas S."/>
            <person name="Kuo A."/>
            <person name="Salamov A."/>
            <person name="Ahrendt S.R."/>
            <person name="Lipzen A."/>
            <person name="Sullivan W."/>
            <person name="Andreopoulos W.B."/>
            <person name="Clum A."/>
            <person name="Lindquist E."/>
            <person name="Daum C."/>
            <person name="Ramamoorthy G.K."/>
            <person name="Gryganskyi A."/>
            <person name="Culley D."/>
            <person name="Magnuson J.K."/>
            <person name="James T.Y."/>
            <person name="O'Malley M.A."/>
            <person name="Stajich J.E."/>
            <person name="Spatafora J.W."/>
            <person name="Visel A."/>
            <person name="Grigoriev I.V."/>
        </authorList>
    </citation>
    <scope>NUCLEOTIDE SEQUENCE [LARGE SCALE GENOMIC DNA]</scope>
    <source>
        <strain evidence="3 4">CBS 931.73</strain>
    </source>
</reference>
<name>A0A1Y1Z3P6_9FUNG</name>
<dbReference type="InterPro" id="IPR011990">
    <property type="entry name" value="TPR-like_helical_dom_sf"/>
</dbReference>
<keyword evidence="1" id="KW-0677">Repeat</keyword>
<dbReference type="OrthoDB" id="10250354at2759"/>
<dbReference type="Gene3D" id="1.25.40.10">
    <property type="entry name" value="Tetratricopeptide repeat domain"/>
    <property type="match status" value="1"/>
</dbReference>
<dbReference type="EMBL" id="MCFE01000033">
    <property type="protein sequence ID" value="ORY04597.1"/>
    <property type="molecule type" value="Genomic_DNA"/>
</dbReference>
<dbReference type="SMART" id="SM00028">
    <property type="entry name" value="TPR"/>
    <property type="match status" value="2"/>
</dbReference>
<feature type="repeat" description="TPR" evidence="2">
    <location>
        <begin position="63"/>
        <end position="96"/>
    </location>
</feature>